<dbReference type="SUPFAM" id="SSF49899">
    <property type="entry name" value="Concanavalin A-like lectins/glucanases"/>
    <property type="match status" value="1"/>
</dbReference>
<dbReference type="Pfam" id="PF13313">
    <property type="entry name" value="DUF4082"/>
    <property type="match status" value="1"/>
</dbReference>
<dbReference type="Pfam" id="PF20254">
    <property type="entry name" value="DMFA2_C"/>
    <property type="match status" value="1"/>
</dbReference>
<dbReference type="Pfam" id="PF17957">
    <property type="entry name" value="Big_7"/>
    <property type="match status" value="1"/>
</dbReference>
<reference evidence="4 5" key="1">
    <citation type="submission" date="2016-10" db="EMBL/GenBank/DDBJ databases">
        <authorList>
            <person name="de Groot N.N."/>
        </authorList>
    </citation>
    <scope>NUCLEOTIDE SEQUENCE [LARGE SCALE GENOMIC DNA]</scope>
    <source>
        <strain evidence="4 5">DSM 19938</strain>
    </source>
</reference>
<sequence>MLKFLNSAIQLLLTVACCFVLGFGQVFAQSNAIVTENARPGTPASVWDISGSGSLSIQGFATDISYNKGETARFKIKTTASGYTVQIYRLGYYGGLGARFQGNGIITATLPQSQPPCMTDFVNAANPGTGLLDCGNWTESAHWQIPVEVVSGIYIAKLTRNDDLTASSHIAFIVRDDASHSDLLFQTSDATWQAYNIYGDTESNGKSLYRGVTGTKASKVSYNRPFYTRAGNGGGGAMEDWLFNSEYPMLRFLEKNGYDVTYTTDIDSDRRGNLIANHRVFMSVGHDEYWSKGMRNNVTAAREAGTHLAFFSGNEIYWKTRYENSISTDNTSFRTLVCYKEGSQGENQCNGKCDETTTEWTGLWRSGCEFPDSDGCKPENTLSGQLSWDGFTGTIEVPSDYKNLRFWRNTNVSSLTNGQTATLTQNTLGYEWNPEQESYRSTYPAGRVILSKTIVNGKTHHLSLYKSGGGALVFGAGTVQWSWGLDDVHDRGSEPVSPAMQQATVNLFADMNVQPQTLQGNLVAATKSTDTEAPALVITSPGSGESFPANAVYTITGTASDNATVSGIEISTDGGESWRLAAGTLNWTYAWTPATSGPATILARVVDDSGNISPVTSLAVTIGAAVAQACPCTVFLPTDVPGSQVYNDNQSIQLGMKFSSDVSGLVTGVRFYKHIQNTGTHTGQLYNSNGGLLAQIVFSNETAEGWQQASFSSPVPISANTTYIISYHSSTGNYSSVNPYFNIERVNGHLKGLADTDAVPNGIYKYSSTPTFPNENFQSSNYYVDVVFELGTQADVTPPSIVATLPVSGAANVNILPEIKITFDEALDAGTVSTTTIRLLRGVTAIPASVTYDVSTLSATIIPTVALNYSTVYTIEILGGSTDPRIKDISGNSLASVFTATFTTRAAPVSLPSPNEGPGGPILVISSSANPFSRYPVEILRAEGLNEFAAKDISEIASNPGILNDYDVILLGEFILSGEMVTTLTSWVDAGGTLIAFKPDAQLNPLLGLTAVSGSLSDKYLKVNTSGLPGTGIVTETIQFHGQANLYTLTGATSIATLYSGSGLATENPAVTSRSVGANGGIAVAFAYDLAKSIVYTRQGNPEWAGQKRDGQSGPIRSDDLFFPDWIDFEKVSIPQADEQQRLLANIILHGNLHKKPLPRFWYLPRKLKAAVIMTGDDHASGGTVGRFDDYLTKSTSNDQAAVDNWTAIRGTSYIYPNTPITNEQVANFQAKGFEIALHLNTNCENYTQASISNLLATQLNDFATQFPSVLDPTTNRTHCIAWSDWANQPKAELQNGIRLDANYYYWPGAWVQDRPGMFTGSGIPMRFADLDGSIIDVYQATTQLTDESGITYAAHINTLLDNATGPKGFYGVFPANMHTDANGGNSTEGSNAIVASTQSRNIPVISARQMLTWLDGRNNSSFGNMTWADNILNFSIATALGSNNMFAMLPVYAADGELSSITLNGSPVSFSNETIKGILYAFFPAAGGNYIATYSTDDIPPQILNIVATQSDPGTALITWTTNEPADSKVIYGTSVNELNQHAASSNLVNSHSITITGLLPATTYYYKVISADAQANSTTEPAMSGPLSFETPVAACFEDLTASNFNAGTPGTNTVVTAGGVTLKPEQEEFTTLPPATEWQSFPWNNGGSSNIVNGQVVVDGARFNTEPETATFGPGTSIEFTATFGATQFQHIGFGAGNNIDMYNNTAIWAMFSTNNTSTELQARVANSGFDNFTIPNAALGSPHTYRIDWNVNTIEFFIDGVSVRVVNTVLSTPMRVGLSDFNVGGPVLAMDWIRITPSTYPASGSFISRVFDAGTAKEWQQANWTAELPAGTSLQLFQRQGNSIDPTDNSWTNFTVIASSGVIVGGVSRYIQYRADLTTSNSFTPILKTVSVNCAKPNCPDIIFTPVTESALASGIAGTSYSHTVTTSSSGFTFSTSGLPNGLSINASSGEITGKPTEIGSFSVTVTATQGSCIKSASYTITIAPNPLPVTLLSFTVIKDEKSALLNWSTSQETNSESFSIEHSLNAKNWNKIGTVVSTGESSVLRKYSFTDKNAANGENFYRLKMFDKDGTYTFSKIQSVIFDNLPDKLLVFPNPATDALTVNVKDLTKIKSVRIHNQKGNTVYSAYGNNVSKSIDVKALSTGTYILVVTHKDGQVMTSKVVIFR</sequence>
<dbReference type="GO" id="GO:0005975">
    <property type="term" value="P:carbohydrate metabolic process"/>
    <property type="evidence" value="ECO:0007669"/>
    <property type="project" value="UniProtKB-ARBA"/>
</dbReference>
<dbReference type="Gene3D" id="2.60.40.1220">
    <property type="match status" value="1"/>
</dbReference>
<dbReference type="Gene3D" id="2.60.120.200">
    <property type="match status" value="1"/>
</dbReference>
<dbReference type="InterPro" id="IPR013320">
    <property type="entry name" value="ConA-like_dom_sf"/>
</dbReference>
<dbReference type="InterPro" id="IPR046540">
    <property type="entry name" value="DMFA2_C"/>
</dbReference>
<dbReference type="GO" id="GO:0016020">
    <property type="term" value="C:membrane"/>
    <property type="evidence" value="ECO:0007669"/>
    <property type="project" value="InterPro"/>
</dbReference>
<dbReference type="PROSITE" id="PS50853">
    <property type="entry name" value="FN3"/>
    <property type="match status" value="1"/>
</dbReference>
<dbReference type="InterPro" id="IPR025141">
    <property type="entry name" value="DUF4082"/>
</dbReference>
<dbReference type="PROSITE" id="PS51257">
    <property type="entry name" value="PROKAR_LIPOPROTEIN"/>
    <property type="match status" value="1"/>
</dbReference>
<dbReference type="RefSeq" id="WP_143072041.1">
    <property type="nucleotide sequence ID" value="NZ_FNXY01000001.1"/>
</dbReference>
<dbReference type="SUPFAM" id="SSF49313">
    <property type="entry name" value="Cadherin-like"/>
    <property type="match status" value="1"/>
</dbReference>
<dbReference type="InterPro" id="IPR003961">
    <property type="entry name" value="FN3_dom"/>
</dbReference>
<feature type="signal peptide" evidence="2">
    <location>
        <begin position="1"/>
        <end position="28"/>
    </location>
</feature>
<dbReference type="Pfam" id="PF13205">
    <property type="entry name" value="Big_5"/>
    <property type="match status" value="1"/>
</dbReference>
<dbReference type="Pfam" id="PF05345">
    <property type="entry name" value="He_PIG"/>
    <property type="match status" value="1"/>
</dbReference>
<organism evidence="4 5">
    <name type="scientific">Dyadobacter koreensis</name>
    <dbReference type="NCBI Taxonomy" id="408657"/>
    <lineage>
        <taxon>Bacteria</taxon>
        <taxon>Pseudomonadati</taxon>
        <taxon>Bacteroidota</taxon>
        <taxon>Cytophagia</taxon>
        <taxon>Cytophagales</taxon>
        <taxon>Spirosomataceae</taxon>
        <taxon>Dyadobacter</taxon>
    </lineage>
</organism>
<dbReference type="SUPFAM" id="SSF49363">
    <property type="entry name" value="Purple acid phosphatase, N-terminal domain"/>
    <property type="match status" value="1"/>
</dbReference>
<keyword evidence="1 2" id="KW-0732">Signal</keyword>
<dbReference type="Gene3D" id="2.60.40.650">
    <property type="match status" value="1"/>
</dbReference>
<protein>
    <submittedName>
        <fullName evidence="4">Por secretion system C-terminal sorting domain-containing protein</fullName>
    </submittedName>
</protein>
<dbReference type="InterPro" id="IPR015914">
    <property type="entry name" value="PAPs_N"/>
</dbReference>
<name>A0A1H6QUV3_9BACT</name>
<dbReference type="InterPro" id="IPR032812">
    <property type="entry name" value="SbsA_Ig"/>
</dbReference>
<dbReference type="Proteomes" id="UP000199532">
    <property type="component" value="Unassembled WGS sequence"/>
</dbReference>
<dbReference type="NCBIfam" id="TIGR04183">
    <property type="entry name" value="Por_Secre_tail"/>
    <property type="match status" value="1"/>
</dbReference>
<evidence type="ECO:0000313" key="5">
    <source>
        <dbReference type="Proteomes" id="UP000199532"/>
    </source>
</evidence>
<dbReference type="Gene3D" id="2.60.40.10">
    <property type="entry name" value="Immunoglobulins"/>
    <property type="match status" value="2"/>
</dbReference>
<dbReference type="InterPro" id="IPR013783">
    <property type="entry name" value="Ig-like_fold"/>
</dbReference>
<dbReference type="InterPro" id="IPR026444">
    <property type="entry name" value="Secre_tail"/>
</dbReference>
<dbReference type="GO" id="GO:0004553">
    <property type="term" value="F:hydrolase activity, hydrolyzing O-glycosyl compounds"/>
    <property type="evidence" value="ECO:0007669"/>
    <property type="project" value="UniProtKB-ARBA"/>
</dbReference>
<dbReference type="GO" id="GO:0005509">
    <property type="term" value="F:calcium ion binding"/>
    <property type="evidence" value="ECO:0007669"/>
    <property type="project" value="InterPro"/>
</dbReference>
<dbReference type="CDD" id="cd00063">
    <property type="entry name" value="FN3"/>
    <property type="match status" value="1"/>
</dbReference>
<dbReference type="InterPro" id="IPR014755">
    <property type="entry name" value="Cu-Rt/internalin_Ig-like"/>
</dbReference>
<proteinExistence type="predicted"/>
<evidence type="ECO:0000313" key="4">
    <source>
        <dbReference type="EMBL" id="SEI43055.1"/>
    </source>
</evidence>
<dbReference type="Gene3D" id="2.60.40.380">
    <property type="entry name" value="Purple acid phosphatase-like, N-terminal"/>
    <property type="match status" value="1"/>
</dbReference>
<feature type="chain" id="PRO_5011564895" evidence="2">
    <location>
        <begin position="29"/>
        <end position="2170"/>
    </location>
</feature>
<dbReference type="InterPro" id="IPR008963">
    <property type="entry name" value="Purple_acid_Pase-like_N"/>
</dbReference>
<accession>A0A1H6QUV3</accession>
<gene>
    <name evidence="4" type="ORF">SAMN04487995_0658</name>
</gene>
<dbReference type="Pfam" id="PF18962">
    <property type="entry name" value="Por_Secre_tail"/>
    <property type="match status" value="1"/>
</dbReference>
<dbReference type="Pfam" id="PF16656">
    <property type="entry name" value="Pur_ac_phosph_N"/>
    <property type="match status" value="1"/>
</dbReference>
<dbReference type="InterPro" id="IPR015919">
    <property type="entry name" value="Cadherin-like_sf"/>
</dbReference>
<dbReference type="OrthoDB" id="505641at2"/>
<dbReference type="SMART" id="SM00060">
    <property type="entry name" value="FN3"/>
    <property type="match status" value="1"/>
</dbReference>
<dbReference type="Gene3D" id="3.40.50.880">
    <property type="match status" value="1"/>
</dbReference>
<dbReference type="InterPro" id="IPR014756">
    <property type="entry name" value="Ig_E-set"/>
</dbReference>
<evidence type="ECO:0000256" key="2">
    <source>
        <dbReference type="SAM" id="SignalP"/>
    </source>
</evidence>
<evidence type="ECO:0000256" key="1">
    <source>
        <dbReference type="ARBA" id="ARBA00022729"/>
    </source>
</evidence>
<dbReference type="SUPFAM" id="SSF81296">
    <property type="entry name" value="E set domains"/>
    <property type="match status" value="1"/>
</dbReference>
<keyword evidence="5" id="KW-1185">Reference proteome</keyword>
<feature type="domain" description="Fibronectin type-III" evidence="3">
    <location>
        <begin position="1501"/>
        <end position="1596"/>
    </location>
</feature>
<dbReference type="EMBL" id="FNXY01000001">
    <property type="protein sequence ID" value="SEI43055.1"/>
    <property type="molecule type" value="Genomic_DNA"/>
</dbReference>
<dbReference type="InterPro" id="IPR029062">
    <property type="entry name" value="Class_I_gatase-like"/>
</dbReference>
<evidence type="ECO:0000259" key="3">
    <source>
        <dbReference type="PROSITE" id="PS50853"/>
    </source>
</evidence>
<dbReference type="STRING" id="408657.SAMN04487995_0658"/>
<dbReference type="GO" id="GO:0003993">
    <property type="term" value="F:acid phosphatase activity"/>
    <property type="evidence" value="ECO:0007669"/>
    <property type="project" value="InterPro"/>
</dbReference>